<sequence length="95" mass="10957">MKRNNGRIDYLLKMARIENIFVFVAVTGFSLMFFSAFFAEVVSLFYSAKLDRLHYAFFWLIGFVIGVSVGMRWILTLAISLIANYDKTKKALEAE</sequence>
<evidence type="ECO:0008006" key="4">
    <source>
        <dbReference type="Google" id="ProtNLM"/>
    </source>
</evidence>
<gene>
    <name evidence="2" type="ORF">SFSGTM_22880</name>
</gene>
<name>A0A809SI96_9PROT</name>
<evidence type="ECO:0000256" key="1">
    <source>
        <dbReference type="SAM" id="Phobius"/>
    </source>
</evidence>
<feature type="transmembrane region" description="Helical" evidence="1">
    <location>
        <begin position="20"/>
        <end position="45"/>
    </location>
</feature>
<dbReference type="EMBL" id="AP021881">
    <property type="protein sequence ID" value="BBP01580.1"/>
    <property type="molecule type" value="Genomic_DNA"/>
</dbReference>
<reference evidence="3" key="1">
    <citation type="submission" date="2019-11" db="EMBL/GenBank/DDBJ databases">
        <title>Isolation and characterization of a novel species in the genus Sulfuriferula.</title>
        <authorList>
            <person name="Mochizuki J."/>
            <person name="Kojima H."/>
            <person name="Fukui M."/>
        </authorList>
    </citation>
    <scope>NUCLEOTIDE SEQUENCE [LARGE SCALE GENOMIC DNA]</scope>
    <source>
        <strain evidence="3">SGTM</strain>
    </source>
</reference>
<evidence type="ECO:0000313" key="3">
    <source>
        <dbReference type="Proteomes" id="UP000463939"/>
    </source>
</evidence>
<accession>A0A809SI96</accession>
<dbReference type="RefSeq" id="WP_162085342.1">
    <property type="nucleotide sequence ID" value="NZ_AP021881.1"/>
</dbReference>
<proteinExistence type="predicted"/>
<organism evidence="2 3">
    <name type="scientific">Sulfuriferula nivalis</name>
    <dbReference type="NCBI Taxonomy" id="2675298"/>
    <lineage>
        <taxon>Bacteria</taxon>
        <taxon>Pseudomonadati</taxon>
        <taxon>Pseudomonadota</taxon>
        <taxon>Betaproteobacteria</taxon>
        <taxon>Nitrosomonadales</taxon>
        <taxon>Sulfuricellaceae</taxon>
        <taxon>Sulfuriferula</taxon>
    </lineage>
</organism>
<feature type="transmembrane region" description="Helical" evidence="1">
    <location>
        <begin position="57"/>
        <end position="83"/>
    </location>
</feature>
<keyword evidence="1" id="KW-0472">Membrane</keyword>
<dbReference type="Proteomes" id="UP000463939">
    <property type="component" value="Chromosome"/>
</dbReference>
<keyword evidence="1" id="KW-1133">Transmembrane helix</keyword>
<dbReference type="AlphaFoldDB" id="A0A809SI96"/>
<keyword evidence="3" id="KW-1185">Reference proteome</keyword>
<evidence type="ECO:0000313" key="2">
    <source>
        <dbReference type="EMBL" id="BBP01580.1"/>
    </source>
</evidence>
<keyword evidence="1" id="KW-0812">Transmembrane</keyword>
<protein>
    <recommendedName>
        <fullName evidence="4">DUF4282 domain-containing protein</fullName>
    </recommendedName>
</protein>
<dbReference type="KEGG" id="sniv:SFSGTM_22880"/>